<evidence type="ECO:0000259" key="2">
    <source>
        <dbReference type="PROSITE" id="PS50943"/>
    </source>
</evidence>
<keyword evidence="4" id="KW-1185">Reference proteome</keyword>
<gene>
    <name evidence="3" type="ORF">LJ657_16985</name>
</gene>
<dbReference type="SUPFAM" id="SSF47413">
    <property type="entry name" value="lambda repressor-like DNA-binding domains"/>
    <property type="match status" value="1"/>
</dbReference>
<dbReference type="RefSeq" id="WP_232649447.1">
    <property type="nucleotide sequence ID" value="NZ_JAJSBI010000007.1"/>
</dbReference>
<proteinExistence type="predicted"/>
<protein>
    <submittedName>
        <fullName evidence="3">Transcriptional regulator</fullName>
    </submittedName>
</protein>
<evidence type="ECO:0000256" key="1">
    <source>
        <dbReference type="SAM" id="MobiDB-lite"/>
    </source>
</evidence>
<reference evidence="3" key="1">
    <citation type="submission" date="2021-12" db="EMBL/GenBank/DDBJ databases">
        <authorList>
            <person name="Lee J.-H."/>
            <person name="Kim S.-B."/>
        </authorList>
    </citation>
    <scope>NUCLEOTIDE SEQUENCE</scope>
    <source>
        <strain evidence="3">NR30</strain>
    </source>
</reference>
<dbReference type="Gene3D" id="1.10.260.40">
    <property type="entry name" value="lambda repressor-like DNA-binding domains"/>
    <property type="match status" value="1"/>
</dbReference>
<dbReference type="InterPro" id="IPR010982">
    <property type="entry name" value="Lambda_DNA-bd_dom_sf"/>
</dbReference>
<evidence type="ECO:0000313" key="3">
    <source>
        <dbReference type="EMBL" id="MCD9875334.1"/>
    </source>
</evidence>
<dbReference type="EMBL" id="JAJSBI010000007">
    <property type="protein sequence ID" value="MCD9875334.1"/>
    <property type="molecule type" value="Genomic_DNA"/>
</dbReference>
<accession>A0A9Q3VML8</accession>
<dbReference type="PROSITE" id="PS50943">
    <property type="entry name" value="HTH_CROC1"/>
    <property type="match status" value="1"/>
</dbReference>
<feature type="region of interest" description="Disordered" evidence="1">
    <location>
        <begin position="186"/>
        <end position="230"/>
    </location>
</feature>
<comment type="caution">
    <text evidence="3">The sequence shown here is derived from an EMBL/GenBank/DDBJ whole genome shotgun (WGS) entry which is preliminary data.</text>
</comment>
<dbReference type="InterPro" id="IPR001387">
    <property type="entry name" value="Cro/C1-type_HTH"/>
</dbReference>
<evidence type="ECO:0000313" key="4">
    <source>
        <dbReference type="Proteomes" id="UP001108029"/>
    </source>
</evidence>
<sequence length="230" mass="26292">MTQRRSDHGYEEDTEADDLEWEDHVMATVAGEVRRRRRELRWSAQDLADRCEEIGYPIPRNVIANMESGRRAVLPLVEVMVLAKALRMSPISLIYPVGYVDDIRQLPYQDPQPAWDALQWFTGNSPAEDATDHMLDHFLAHDLELRSALAAVESEDYERWKVKTAPNRVQREAAERALARYADQAANAKHELRRHRDAIREADGTPPHLPSPLADVDPPPDTDPTEENDL</sequence>
<organism evidence="3 4">
    <name type="scientific">Streptomyces guryensis</name>
    <dbReference type="NCBI Taxonomy" id="2886947"/>
    <lineage>
        <taxon>Bacteria</taxon>
        <taxon>Bacillati</taxon>
        <taxon>Actinomycetota</taxon>
        <taxon>Actinomycetes</taxon>
        <taxon>Kitasatosporales</taxon>
        <taxon>Streptomycetaceae</taxon>
        <taxon>Streptomyces</taxon>
    </lineage>
</organism>
<dbReference type="AlphaFoldDB" id="A0A9Q3VML8"/>
<dbReference type="Proteomes" id="UP001108029">
    <property type="component" value="Unassembled WGS sequence"/>
</dbReference>
<dbReference type="GO" id="GO:0003677">
    <property type="term" value="F:DNA binding"/>
    <property type="evidence" value="ECO:0007669"/>
    <property type="project" value="InterPro"/>
</dbReference>
<feature type="compositionally biased region" description="Acidic residues" evidence="1">
    <location>
        <begin position="218"/>
        <end position="230"/>
    </location>
</feature>
<name>A0A9Q3VML8_9ACTN</name>
<feature type="domain" description="HTH cro/C1-type" evidence="2">
    <location>
        <begin position="33"/>
        <end position="93"/>
    </location>
</feature>